<evidence type="ECO:0000313" key="2">
    <source>
        <dbReference type="Proteomes" id="UP000183496"/>
    </source>
</evidence>
<name>A0AAJ4W2C7_MYRPR</name>
<dbReference type="Proteomes" id="UP000183496">
    <property type="component" value="Unassembled WGS sequence"/>
</dbReference>
<evidence type="ECO:0000313" key="1">
    <source>
        <dbReference type="EMBL" id="SEQ46100.1"/>
    </source>
</evidence>
<dbReference type="EMBL" id="FOFY01000003">
    <property type="protein sequence ID" value="SEQ46100.1"/>
    <property type="molecule type" value="Genomic_DNA"/>
</dbReference>
<accession>A0AAJ4W2C7</accession>
<proteinExistence type="predicted"/>
<organism evidence="1 2">
    <name type="scientific">Myroides profundi</name>
    <dbReference type="NCBI Taxonomy" id="480520"/>
    <lineage>
        <taxon>Bacteria</taxon>
        <taxon>Pseudomonadati</taxon>
        <taxon>Bacteroidota</taxon>
        <taxon>Flavobacteriia</taxon>
        <taxon>Flavobacteriales</taxon>
        <taxon>Flavobacteriaceae</taxon>
        <taxon>Myroides</taxon>
    </lineage>
</organism>
<protein>
    <submittedName>
        <fullName evidence="1">Uncharacterized protein</fullName>
    </submittedName>
</protein>
<sequence>MFSVYKNAHNIIIGNANAREVTYEMKNNIFMKEYIEDRIIKNQEGAKSLQKIQIKESYTADGQYIKKEEKVL</sequence>
<keyword evidence="2" id="KW-1185">Reference proteome</keyword>
<gene>
    <name evidence="1" type="ORF">SAMN04488089_103195</name>
</gene>
<dbReference type="RefSeq" id="WP_041889428.1">
    <property type="nucleotide sequence ID" value="NZ_CP010817.1"/>
</dbReference>
<reference evidence="1 2" key="1">
    <citation type="submission" date="2016-10" db="EMBL/GenBank/DDBJ databases">
        <authorList>
            <person name="Varghese N."/>
            <person name="Submissions S."/>
        </authorList>
    </citation>
    <scope>NUCLEOTIDE SEQUENCE [LARGE SCALE GENOMIC DNA]</scope>
    <source>
        <strain evidence="2">DSM 19823 / KCTC 23066 / CCTCC M 208030 / D25</strain>
    </source>
</reference>
<comment type="caution">
    <text evidence="1">The sequence shown here is derived from an EMBL/GenBank/DDBJ whole genome shotgun (WGS) entry which is preliminary data.</text>
</comment>
<dbReference type="AlphaFoldDB" id="A0AAJ4W2C7"/>